<feature type="transmembrane region" description="Helical" evidence="1">
    <location>
        <begin position="53"/>
        <end position="71"/>
    </location>
</feature>
<evidence type="ECO:0000256" key="1">
    <source>
        <dbReference type="SAM" id="Phobius"/>
    </source>
</evidence>
<evidence type="ECO:0000313" key="2">
    <source>
        <dbReference type="EMBL" id="KAF2761622.1"/>
    </source>
</evidence>
<name>A0A6A6WFM3_9PEZI</name>
<protein>
    <submittedName>
        <fullName evidence="2">Uncharacterized protein</fullName>
    </submittedName>
</protein>
<organism evidence="2 3">
    <name type="scientific">Pseudovirgaria hyperparasitica</name>
    <dbReference type="NCBI Taxonomy" id="470096"/>
    <lineage>
        <taxon>Eukaryota</taxon>
        <taxon>Fungi</taxon>
        <taxon>Dikarya</taxon>
        <taxon>Ascomycota</taxon>
        <taxon>Pezizomycotina</taxon>
        <taxon>Dothideomycetes</taxon>
        <taxon>Dothideomycetes incertae sedis</taxon>
        <taxon>Acrospermales</taxon>
        <taxon>Acrospermaceae</taxon>
        <taxon>Pseudovirgaria</taxon>
    </lineage>
</organism>
<sequence>MDMLNILPDTIKTYLTLLLTTYPSILTPIFHTLHILRTLALPLIARLTTAPDLFSLGVLVIILFASFYLLQMLVSAVLFWVRFAFKAALYVGIAVAALYVYARGLEGTVEDVSAAVGAWMGEGEALRENADRYYAGGPNRRGYVRQANTGWRHRV</sequence>
<feature type="transmembrane region" description="Helical" evidence="1">
    <location>
        <begin position="12"/>
        <end position="33"/>
    </location>
</feature>
<dbReference type="Proteomes" id="UP000799437">
    <property type="component" value="Unassembled WGS sequence"/>
</dbReference>
<gene>
    <name evidence="2" type="ORF">EJ05DRAFT_179005</name>
</gene>
<dbReference type="Pfam" id="PF12716">
    <property type="entry name" value="Apq12"/>
    <property type="match status" value="1"/>
</dbReference>
<feature type="transmembrane region" description="Helical" evidence="1">
    <location>
        <begin position="83"/>
        <end position="102"/>
    </location>
</feature>
<dbReference type="InterPro" id="IPR024316">
    <property type="entry name" value="APQ12"/>
</dbReference>
<keyword evidence="3" id="KW-1185">Reference proteome</keyword>
<proteinExistence type="predicted"/>
<evidence type="ECO:0000313" key="3">
    <source>
        <dbReference type="Proteomes" id="UP000799437"/>
    </source>
</evidence>
<keyword evidence="1" id="KW-0472">Membrane</keyword>
<keyword evidence="1" id="KW-0812">Transmembrane</keyword>
<dbReference type="AlphaFoldDB" id="A0A6A6WFM3"/>
<dbReference type="EMBL" id="ML996566">
    <property type="protein sequence ID" value="KAF2761622.1"/>
    <property type="molecule type" value="Genomic_DNA"/>
</dbReference>
<dbReference type="OrthoDB" id="3559694at2759"/>
<reference evidence="2" key="1">
    <citation type="journal article" date="2020" name="Stud. Mycol.">
        <title>101 Dothideomycetes genomes: a test case for predicting lifestyles and emergence of pathogens.</title>
        <authorList>
            <person name="Haridas S."/>
            <person name="Albert R."/>
            <person name="Binder M."/>
            <person name="Bloem J."/>
            <person name="Labutti K."/>
            <person name="Salamov A."/>
            <person name="Andreopoulos B."/>
            <person name="Baker S."/>
            <person name="Barry K."/>
            <person name="Bills G."/>
            <person name="Bluhm B."/>
            <person name="Cannon C."/>
            <person name="Castanera R."/>
            <person name="Culley D."/>
            <person name="Daum C."/>
            <person name="Ezra D."/>
            <person name="Gonzalez J."/>
            <person name="Henrissat B."/>
            <person name="Kuo A."/>
            <person name="Liang C."/>
            <person name="Lipzen A."/>
            <person name="Lutzoni F."/>
            <person name="Magnuson J."/>
            <person name="Mondo S."/>
            <person name="Nolan M."/>
            <person name="Ohm R."/>
            <person name="Pangilinan J."/>
            <person name="Park H.-J."/>
            <person name="Ramirez L."/>
            <person name="Alfaro M."/>
            <person name="Sun H."/>
            <person name="Tritt A."/>
            <person name="Yoshinaga Y."/>
            <person name="Zwiers L.-H."/>
            <person name="Turgeon B."/>
            <person name="Goodwin S."/>
            <person name="Spatafora J."/>
            <person name="Crous P."/>
            <person name="Grigoriev I."/>
        </authorList>
    </citation>
    <scope>NUCLEOTIDE SEQUENCE</scope>
    <source>
        <strain evidence="2">CBS 121739</strain>
    </source>
</reference>
<keyword evidence="1" id="KW-1133">Transmembrane helix</keyword>
<accession>A0A6A6WFM3</accession>
<dbReference type="RefSeq" id="XP_033604073.1">
    <property type="nucleotide sequence ID" value="XM_033739574.1"/>
</dbReference>
<dbReference type="GeneID" id="54480628"/>